<keyword evidence="1" id="KW-1133">Transmembrane helix</keyword>
<name>A0A4R4RN35_9ACTN</name>
<evidence type="ECO:0000313" key="2">
    <source>
        <dbReference type="EMBL" id="TDC50469.1"/>
    </source>
</evidence>
<evidence type="ECO:0000256" key="1">
    <source>
        <dbReference type="SAM" id="Phobius"/>
    </source>
</evidence>
<protein>
    <submittedName>
        <fullName evidence="2">Uncharacterized protein</fullName>
    </submittedName>
</protein>
<proteinExistence type="predicted"/>
<keyword evidence="1" id="KW-0472">Membrane</keyword>
<dbReference type="EMBL" id="SMKL01000030">
    <property type="protein sequence ID" value="TDC50469.1"/>
    <property type="molecule type" value="Genomic_DNA"/>
</dbReference>
<comment type="caution">
    <text evidence="2">The sequence shown here is derived from an EMBL/GenBank/DDBJ whole genome shotgun (WGS) entry which is preliminary data.</text>
</comment>
<keyword evidence="1" id="KW-0812">Transmembrane</keyword>
<feature type="transmembrane region" description="Helical" evidence="1">
    <location>
        <begin position="109"/>
        <end position="126"/>
    </location>
</feature>
<reference evidence="2 3" key="1">
    <citation type="submission" date="2019-02" db="EMBL/GenBank/DDBJ databases">
        <title>Draft genome sequences of novel Actinobacteria.</title>
        <authorList>
            <person name="Sahin N."/>
            <person name="Ay H."/>
            <person name="Saygin H."/>
        </authorList>
    </citation>
    <scope>NUCLEOTIDE SEQUENCE [LARGE SCALE GENOMIC DNA]</scope>
    <source>
        <strain evidence="2 3">KC603</strain>
    </source>
</reference>
<organism evidence="2 3">
    <name type="scientific">Jiangella ureilytica</name>
    <dbReference type="NCBI Taxonomy" id="2530374"/>
    <lineage>
        <taxon>Bacteria</taxon>
        <taxon>Bacillati</taxon>
        <taxon>Actinomycetota</taxon>
        <taxon>Actinomycetes</taxon>
        <taxon>Jiangellales</taxon>
        <taxon>Jiangellaceae</taxon>
        <taxon>Jiangella</taxon>
    </lineage>
</organism>
<feature type="transmembrane region" description="Helical" evidence="1">
    <location>
        <begin position="84"/>
        <end position="103"/>
    </location>
</feature>
<keyword evidence="3" id="KW-1185">Reference proteome</keyword>
<dbReference type="OrthoDB" id="5194105at2"/>
<gene>
    <name evidence="2" type="ORF">E1212_14875</name>
</gene>
<dbReference type="AlphaFoldDB" id="A0A4R4RN35"/>
<feature type="transmembrane region" description="Helical" evidence="1">
    <location>
        <begin position="52"/>
        <end position="72"/>
    </location>
</feature>
<sequence>MRATYRVLSGLIALAVVFQAAAVAFGTFGVINEVESGAVVTSDSDLPNAGPMLHGIGGTMVIPLLVLALLIVSFVAKVRGGVKWAALLLLAVALQITLGFAAFEAPAIGLLHGVNAFVILALAVVATRAAAGPAVAAAETTGDAARV</sequence>
<accession>A0A4R4RN35</accession>
<evidence type="ECO:0000313" key="3">
    <source>
        <dbReference type="Proteomes" id="UP000295621"/>
    </source>
</evidence>
<dbReference type="RefSeq" id="WP_131983756.1">
    <property type="nucleotide sequence ID" value="NZ_SMKL01000030.1"/>
</dbReference>
<dbReference type="Proteomes" id="UP000295621">
    <property type="component" value="Unassembled WGS sequence"/>
</dbReference>